<evidence type="ECO:0000256" key="2">
    <source>
        <dbReference type="ARBA" id="ARBA00022771"/>
    </source>
</evidence>
<dbReference type="InterPro" id="IPR001870">
    <property type="entry name" value="B30.2/SPRY"/>
</dbReference>
<reference evidence="6 7" key="2">
    <citation type="submission" date="2016-08" db="EMBL/GenBank/DDBJ databases">
        <title>Pervasive Adenine N6-methylation of Active Genes in Fungi.</title>
        <authorList>
            <consortium name="DOE Joint Genome Institute"/>
            <person name="Mondo S.J."/>
            <person name="Dannebaum R.O."/>
            <person name="Kuo R.C."/>
            <person name="Labutti K."/>
            <person name="Haridas S."/>
            <person name="Kuo A."/>
            <person name="Salamov A."/>
            <person name="Ahrendt S.R."/>
            <person name="Lipzen A."/>
            <person name="Sullivan W."/>
            <person name="Andreopoulos W.B."/>
            <person name="Clum A."/>
            <person name="Lindquist E."/>
            <person name="Daum C."/>
            <person name="Ramamoorthy G.K."/>
            <person name="Gryganskyi A."/>
            <person name="Culley D."/>
            <person name="Magnuson J.K."/>
            <person name="James T.Y."/>
            <person name="O'Malley M.A."/>
            <person name="Stajich J.E."/>
            <person name="Spatafora J.W."/>
            <person name="Visel A."/>
            <person name="Grigoriev I.V."/>
        </authorList>
    </citation>
    <scope>NUCLEOTIDE SEQUENCE [LARGE SCALE GENOMIC DNA]</scope>
    <source>
        <strain evidence="7">finn</strain>
    </source>
</reference>
<reference evidence="6 7" key="1">
    <citation type="submission" date="2016-08" db="EMBL/GenBank/DDBJ databases">
        <title>Genomes of anaerobic fungi encode conserved fungal cellulosomes for biomass hydrolysis.</title>
        <authorList>
            <consortium name="DOE Joint Genome Institute"/>
            <person name="Haitjema C.H."/>
            <person name="Gilmore S.P."/>
            <person name="Henske J.K."/>
            <person name="Solomon K.V."/>
            <person name="De Groot R."/>
            <person name="Kuo A."/>
            <person name="Mondo S.J."/>
            <person name="Salamov A.A."/>
            <person name="Labutti K."/>
            <person name="Zhao Z."/>
            <person name="Chiniquy J."/>
            <person name="Barry K."/>
            <person name="Brewer H.M."/>
            <person name="Purvine S.O."/>
            <person name="Wright A.T."/>
            <person name="Boxma B."/>
            <person name="Van Alen T."/>
            <person name="Hackstein J.H."/>
            <person name="Baker S.E."/>
            <person name="Grigoriev I.V."/>
            <person name="O'Malley M.A."/>
        </authorList>
    </citation>
    <scope>NUCLEOTIDE SEQUENCE [LARGE SCALE GENOMIC DNA]</scope>
    <source>
        <strain evidence="7">finn</strain>
    </source>
</reference>
<dbReference type="InterPro" id="IPR043136">
    <property type="entry name" value="B30.2/SPRY_sf"/>
</dbReference>
<dbReference type="Gene3D" id="3.30.40.10">
    <property type="entry name" value="Zinc/RING finger domain, C3HC4 (zinc finger)"/>
    <property type="match status" value="3"/>
</dbReference>
<dbReference type="InterPro" id="IPR013083">
    <property type="entry name" value="Znf_RING/FYVE/PHD"/>
</dbReference>
<dbReference type="InterPro" id="IPR003877">
    <property type="entry name" value="SPRY_dom"/>
</dbReference>
<protein>
    <recommendedName>
        <fullName evidence="5">B30.2/SPRY domain-containing protein</fullName>
    </recommendedName>
</protein>
<dbReference type="Pfam" id="PF00622">
    <property type="entry name" value="SPRY"/>
    <property type="match status" value="1"/>
</dbReference>
<dbReference type="OrthoDB" id="258495at2759"/>
<gene>
    <name evidence="6" type="ORF">BCR36DRAFT_413878</name>
</gene>
<dbReference type="Gene3D" id="2.60.120.920">
    <property type="match status" value="1"/>
</dbReference>
<keyword evidence="2" id="KW-0863">Zinc-finger</keyword>
<keyword evidence="3" id="KW-0862">Zinc</keyword>
<keyword evidence="7" id="KW-1185">Reference proteome</keyword>
<evidence type="ECO:0000313" key="6">
    <source>
        <dbReference type="EMBL" id="ORX46936.1"/>
    </source>
</evidence>
<name>A0A1Y1V4H2_9FUNG</name>
<feature type="region of interest" description="Disordered" evidence="4">
    <location>
        <begin position="486"/>
        <end position="558"/>
    </location>
</feature>
<evidence type="ECO:0000256" key="1">
    <source>
        <dbReference type="ARBA" id="ARBA00022723"/>
    </source>
</evidence>
<accession>A0A1Y1V4H2</accession>
<evidence type="ECO:0000259" key="5">
    <source>
        <dbReference type="PROSITE" id="PS50188"/>
    </source>
</evidence>
<dbReference type="AlphaFoldDB" id="A0A1Y1V4H2"/>
<feature type="compositionally biased region" description="Low complexity" evidence="4">
    <location>
        <begin position="540"/>
        <end position="558"/>
    </location>
</feature>
<keyword evidence="1" id="KW-0479">Metal-binding</keyword>
<feature type="domain" description="B30.2/SPRY" evidence="5">
    <location>
        <begin position="277"/>
        <end position="466"/>
    </location>
</feature>
<proteinExistence type="predicted"/>
<evidence type="ECO:0000256" key="4">
    <source>
        <dbReference type="SAM" id="MobiDB-lite"/>
    </source>
</evidence>
<dbReference type="InterPro" id="IPR050618">
    <property type="entry name" value="Ubq-SigPath_Reg"/>
</dbReference>
<dbReference type="PROSITE" id="PS50188">
    <property type="entry name" value="B302_SPRY"/>
    <property type="match status" value="1"/>
</dbReference>
<comment type="caution">
    <text evidence="6">The sequence shown here is derived from an EMBL/GenBank/DDBJ whole genome shotgun (WGS) entry which is preliminary data.</text>
</comment>
<feature type="compositionally biased region" description="Acidic residues" evidence="4">
    <location>
        <begin position="500"/>
        <end position="539"/>
    </location>
</feature>
<evidence type="ECO:0000256" key="3">
    <source>
        <dbReference type="ARBA" id="ARBA00022833"/>
    </source>
</evidence>
<dbReference type="SUPFAM" id="SSF49599">
    <property type="entry name" value="TRAF domain-like"/>
    <property type="match status" value="2"/>
</dbReference>
<dbReference type="SMART" id="SM00449">
    <property type="entry name" value="SPRY"/>
    <property type="match status" value="1"/>
</dbReference>
<dbReference type="Proteomes" id="UP000193719">
    <property type="component" value="Unassembled WGS sequence"/>
</dbReference>
<dbReference type="Pfam" id="PF13445">
    <property type="entry name" value="zf-RING_UBOX"/>
    <property type="match status" value="1"/>
</dbReference>
<evidence type="ECO:0000313" key="7">
    <source>
        <dbReference type="Proteomes" id="UP000193719"/>
    </source>
</evidence>
<dbReference type="SUPFAM" id="SSF57850">
    <property type="entry name" value="RING/U-box"/>
    <property type="match status" value="1"/>
</dbReference>
<dbReference type="PANTHER" id="PTHR12864">
    <property type="entry name" value="RAN BINDING PROTEIN 9-RELATED"/>
    <property type="match status" value="1"/>
</dbReference>
<organism evidence="6 7">
    <name type="scientific">Piromyces finnis</name>
    <dbReference type="NCBI Taxonomy" id="1754191"/>
    <lineage>
        <taxon>Eukaryota</taxon>
        <taxon>Fungi</taxon>
        <taxon>Fungi incertae sedis</taxon>
        <taxon>Chytridiomycota</taxon>
        <taxon>Chytridiomycota incertae sedis</taxon>
        <taxon>Neocallimastigomycetes</taxon>
        <taxon>Neocallimastigales</taxon>
        <taxon>Neocallimastigaceae</taxon>
        <taxon>Piromyces</taxon>
    </lineage>
</organism>
<dbReference type="STRING" id="1754191.A0A1Y1V4H2"/>
<dbReference type="SUPFAM" id="SSF49899">
    <property type="entry name" value="Concanavalin A-like lectins/glucanases"/>
    <property type="match status" value="1"/>
</dbReference>
<dbReference type="InterPro" id="IPR013320">
    <property type="entry name" value="ConA-like_dom_sf"/>
</dbReference>
<sequence length="558" mass="65000">MEHKGGICFIKMRIIMSFMSLYNLLKSIFYYIKDFTIRYDELEYIDENKQLIEKLCCSICKLPFQPSSVRLKCGHIFCKEHINDLMNNLNNVVVCAIDNNQTNVDEIKPETIITSTADTLKIKCPYHRQGCTWEGRRSNLLGHWKNNCKYVLYNCSFPHCPYKCVKEKIEEHEKYCQWKPYECFNFNCSFKGILKDKEEHNKVCQWKLVKCPNENCNLEIARCKFMDHKWKCCNQVRDLNFLIEKSNYLHKICSSQYRKLKYLKKRYEMQQKILEKNEELYSIFPIYSLHLATGIPHCINPIEKSHIIKLSEDLLCATHLNPGQEIGSVISNCHIPLNQDIYYYEVKIISEKKGSQEIGIGFCGFLDNTSKTDIMPGWKINSWGYHGDNGNSYNEKGFGTEYGPTYGGGDIIGCGYSAINKSIFFTKNGEFLGYIQGTVWNKHLKLYPMIGMNEGKIKINFGNEKFMYNIEENYSELLKPFNKKKVDENEEQADNIGNDSSEEDAEDNNDNDNDSNDEVNENFENDNDSDEYLYDESSEENSMYDSSISEMSSLVISQ</sequence>
<dbReference type="EMBL" id="MCFH01000033">
    <property type="protein sequence ID" value="ORX46936.1"/>
    <property type="molecule type" value="Genomic_DNA"/>
</dbReference>
<dbReference type="InterPro" id="IPR027370">
    <property type="entry name" value="Znf-RING_euk"/>
</dbReference>
<dbReference type="GO" id="GO:0008270">
    <property type="term" value="F:zinc ion binding"/>
    <property type="evidence" value="ECO:0007669"/>
    <property type="project" value="UniProtKB-KW"/>
</dbReference>